<feature type="transmembrane region" description="Helical" evidence="5">
    <location>
        <begin position="108"/>
        <end position="132"/>
    </location>
</feature>
<accession>A0AAV2H1E9</accession>
<name>A0AAV2H1E9_LYMST</name>
<proteinExistence type="predicted"/>
<gene>
    <name evidence="7" type="ORF">GSLYS_00000256001</name>
</gene>
<protein>
    <recommendedName>
        <fullName evidence="6">G-protein coupled receptors family 1 profile domain-containing protein</fullName>
    </recommendedName>
</protein>
<feature type="transmembrane region" description="Helical" evidence="5">
    <location>
        <begin position="214"/>
        <end position="231"/>
    </location>
</feature>
<sequence length="292" mass="32759">GIVTNILNISILQRHGMDDSMNVVLVALAVSDMAYSISETVYRIGLIATNVDFSLGYNILSVYYVIFLNLSSCAIVISTWLVSVISFERMIAVSFPFHSSRIITPHRIKCLVISLYIIFISMYGPLFCGWYLDWSFHPSYNLTLLRDIKFDWFKVNPGWVIFISNHVIPAIATPIPIVIILSCTSMTVLRLSGRVKAFEALSTSSAKRVKEMRSIKISLVICLCLAFSILLPNACLDACLALNDQLLSYTLIAFIRAFTQLAVQVNASMNFFIYVALSSKFSKIFLNVIRCT</sequence>
<reference evidence="7 8" key="1">
    <citation type="submission" date="2024-04" db="EMBL/GenBank/DDBJ databases">
        <authorList>
            <consortium name="Genoscope - CEA"/>
            <person name="William W."/>
        </authorList>
    </citation>
    <scope>NUCLEOTIDE SEQUENCE [LARGE SCALE GENOMIC DNA]</scope>
</reference>
<comment type="subcellular location">
    <subcellularLocation>
        <location evidence="1">Membrane</location>
    </subcellularLocation>
</comment>
<evidence type="ECO:0000256" key="3">
    <source>
        <dbReference type="ARBA" id="ARBA00022989"/>
    </source>
</evidence>
<feature type="transmembrane region" description="Helical" evidence="5">
    <location>
        <begin position="62"/>
        <end position="87"/>
    </location>
</feature>
<dbReference type="PROSITE" id="PS50262">
    <property type="entry name" value="G_PROTEIN_RECEP_F1_2"/>
    <property type="match status" value="1"/>
</dbReference>
<dbReference type="PRINTS" id="PR00237">
    <property type="entry name" value="GPCRRHODOPSN"/>
</dbReference>
<keyword evidence="4 5" id="KW-0472">Membrane</keyword>
<dbReference type="Gene3D" id="1.20.1070.10">
    <property type="entry name" value="Rhodopsin 7-helix transmembrane proteins"/>
    <property type="match status" value="1"/>
</dbReference>
<dbReference type="PANTHER" id="PTHR46641">
    <property type="entry name" value="FMRFAMIDE RECEPTOR-RELATED"/>
    <property type="match status" value="1"/>
</dbReference>
<evidence type="ECO:0000259" key="6">
    <source>
        <dbReference type="PROSITE" id="PS50262"/>
    </source>
</evidence>
<evidence type="ECO:0000256" key="2">
    <source>
        <dbReference type="ARBA" id="ARBA00022692"/>
    </source>
</evidence>
<evidence type="ECO:0000256" key="1">
    <source>
        <dbReference type="ARBA" id="ARBA00004370"/>
    </source>
</evidence>
<keyword evidence="8" id="KW-1185">Reference proteome</keyword>
<dbReference type="InterPro" id="IPR000276">
    <property type="entry name" value="GPCR_Rhodpsn"/>
</dbReference>
<feature type="domain" description="G-protein coupled receptors family 1 profile" evidence="6">
    <location>
        <begin position="4"/>
        <end position="274"/>
    </location>
</feature>
<dbReference type="AlphaFoldDB" id="A0AAV2H1E9"/>
<keyword evidence="3 5" id="KW-1133">Transmembrane helix</keyword>
<dbReference type="EMBL" id="CAXITT010000002">
    <property type="protein sequence ID" value="CAL1526079.1"/>
    <property type="molecule type" value="Genomic_DNA"/>
</dbReference>
<evidence type="ECO:0000313" key="8">
    <source>
        <dbReference type="Proteomes" id="UP001497497"/>
    </source>
</evidence>
<dbReference type="InterPro" id="IPR017452">
    <property type="entry name" value="GPCR_Rhodpsn_7TM"/>
</dbReference>
<feature type="transmembrane region" description="Helical" evidence="5">
    <location>
        <begin position="21"/>
        <end position="42"/>
    </location>
</feature>
<evidence type="ECO:0000256" key="4">
    <source>
        <dbReference type="ARBA" id="ARBA00023136"/>
    </source>
</evidence>
<evidence type="ECO:0000313" key="7">
    <source>
        <dbReference type="EMBL" id="CAL1526079.1"/>
    </source>
</evidence>
<evidence type="ECO:0000256" key="5">
    <source>
        <dbReference type="SAM" id="Phobius"/>
    </source>
</evidence>
<comment type="caution">
    <text evidence="7">The sequence shown here is derived from an EMBL/GenBank/DDBJ whole genome shotgun (WGS) entry which is preliminary data.</text>
</comment>
<dbReference type="GO" id="GO:0004930">
    <property type="term" value="F:G protein-coupled receptor activity"/>
    <property type="evidence" value="ECO:0007669"/>
    <property type="project" value="InterPro"/>
</dbReference>
<dbReference type="SUPFAM" id="SSF81321">
    <property type="entry name" value="Family A G protein-coupled receptor-like"/>
    <property type="match status" value="1"/>
</dbReference>
<organism evidence="7 8">
    <name type="scientific">Lymnaea stagnalis</name>
    <name type="common">Great pond snail</name>
    <name type="synonym">Helix stagnalis</name>
    <dbReference type="NCBI Taxonomy" id="6523"/>
    <lineage>
        <taxon>Eukaryota</taxon>
        <taxon>Metazoa</taxon>
        <taxon>Spiralia</taxon>
        <taxon>Lophotrochozoa</taxon>
        <taxon>Mollusca</taxon>
        <taxon>Gastropoda</taxon>
        <taxon>Heterobranchia</taxon>
        <taxon>Euthyneura</taxon>
        <taxon>Panpulmonata</taxon>
        <taxon>Hygrophila</taxon>
        <taxon>Lymnaeoidea</taxon>
        <taxon>Lymnaeidae</taxon>
        <taxon>Lymnaea</taxon>
    </lineage>
</organism>
<dbReference type="InterPro" id="IPR052954">
    <property type="entry name" value="GPCR-Ligand_Int"/>
</dbReference>
<keyword evidence="2 5" id="KW-0812">Transmembrane</keyword>
<feature type="transmembrane region" description="Helical" evidence="5">
    <location>
        <begin position="251"/>
        <end position="277"/>
    </location>
</feature>
<dbReference type="Proteomes" id="UP001497497">
    <property type="component" value="Unassembled WGS sequence"/>
</dbReference>
<feature type="non-terminal residue" evidence="7">
    <location>
        <position position="1"/>
    </location>
</feature>
<dbReference type="GO" id="GO:0016020">
    <property type="term" value="C:membrane"/>
    <property type="evidence" value="ECO:0007669"/>
    <property type="project" value="UniProtKB-SubCell"/>
</dbReference>
<feature type="transmembrane region" description="Helical" evidence="5">
    <location>
        <begin position="167"/>
        <end position="193"/>
    </location>
</feature>
<dbReference type="PANTHER" id="PTHR46641:SF18">
    <property type="entry name" value="G-PROTEIN COUPLED RECEPTORS FAMILY 1 PROFILE DOMAIN-CONTAINING PROTEIN"/>
    <property type="match status" value="1"/>
</dbReference>